<evidence type="ECO:0000313" key="5">
    <source>
        <dbReference type="Proteomes" id="UP001519325"/>
    </source>
</evidence>
<feature type="domain" description="Pyrrolo-quinoline quinone repeat" evidence="3">
    <location>
        <begin position="267"/>
        <end position="420"/>
    </location>
</feature>
<dbReference type="InterPro" id="IPR011044">
    <property type="entry name" value="Quino_amine_DH_bsu"/>
</dbReference>
<accession>A0ABS4QE61</accession>
<keyword evidence="2" id="KW-0732">Signal</keyword>
<dbReference type="PANTHER" id="PTHR34512">
    <property type="entry name" value="CELL SURFACE PROTEIN"/>
    <property type="match status" value="1"/>
</dbReference>
<feature type="chain" id="PRO_5046346749" evidence="2">
    <location>
        <begin position="25"/>
        <end position="434"/>
    </location>
</feature>
<dbReference type="RefSeq" id="WP_307869598.1">
    <property type="nucleotide sequence ID" value="NZ_JAGGMR010000001.1"/>
</dbReference>
<dbReference type="Gene3D" id="2.130.10.10">
    <property type="entry name" value="YVTN repeat-like/Quinoprotein amine dehydrogenase"/>
    <property type="match status" value="2"/>
</dbReference>
<dbReference type="InterPro" id="IPR018391">
    <property type="entry name" value="PQQ_b-propeller_rpt"/>
</dbReference>
<organism evidence="4 5">
    <name type="scientific">Nocardia goodfellowii</name>
    <dbReference type="NCBI Taxonomy" id="882446"/>
    <lineage>
        <taxon>Bacteria</taxon>
        <taxon>Bacillati</taxon>
        <taxon>Actinomycetota</taxon>
        <taxon>Actinomycetes</taxon>
        <taxon>Mycobacteriales</taxon>
        <taxon>Nocardiaceae</taxon>
        <taxon>Nocardia</taxon>
    </lineage>
</organism>
<dbReference type="SUPFAM" id="SSF50969">
    <property type="entry name" value="YVTN repeat-like/Quinoprotein amine dehydrogenase"/>
    <property type="match status" value="1"/>
</dbReference>
<dbReference type="InterPro" id="IPR015943">
    <property type="entry name" value="WD40/YVTN_repeat-like_dom_sf"/>
</dbReference>
<protein>
    <submittedName>
        <fullName evidence="4">Outer membrane protein assembly factor BamB</fullName>
    </submittedName>
</protein>
<reference evidence="4 5" key="1">
    <citation type="submission" date="2021-03" db="EMBL/GenBank/DDBJ databases">
        <title>Sequencing the genomes of 1000 actinobacteria strains.</title>
        <authorList>
            <person name="Klenk H.-P."/>
        </authorList>
    </citation>
    <scope>NUCLEOTIDE SEQUENCE [LARGE SCALE GENOMIC DNA]</scope>
    <source>
        <strain evidence="4 5">DSM 45516</strain>
    </source>
</reference>
<dbReference type="PROSITE" id="PS51257">
    <property type="entry name" value="PROKAR_LIPOPROTEIN"/>
    <property type="match status" value="1"/>
</dbReference>
<name>A0ABS4QE61_9NOCA</name>
<evidence type="ECO:0000256" key="1">
    <source>
        <dbReference type="SAM" id="MobiDB-lite"/>
    </source>
</evidence>
<dbReference type="Pfam" id="PF13360">
    <property type="entry name" value="PQQ_2"/>
    <property type="match status" value="1"/>
</dbReference>
<evidence type="ECO:0000256" key="2">
    <source>
        <dbReference type="SAM" id="SignalP"/>
    </source>
</evidence>
<proteinExistence type="predicted"/>
<dbReference type="InterPro" id="IPR002372">
    <property type="entry name" value="PQQ_rpt_dom"/>
</dbReference>
<dbReference type="Proteomes" id="UP001519325">
    <property type="component" value="Unassembled WGS sequence"/>
</dbReference>
<feature type="signal peptide" evidence="2">
    <location>
        <begin position="1"/>
        <end position="24"/>
    </location>
</feature>
<dbReference type="PANTHER" id="PTHR34512:SF30">
    <property type="entry name" value="OUTER MEMBRANE PROTEIN ASSEMBLY FACTOR BAMB"/>
    <property type="match status" value="1"/>
</dbReference>
<comment type="caution">
    <text evidence="4">The sequence shown here is derived from an EMBL/GenBank/DDBJ whole genome shotgun (WGS) entry which is preliminary data.</text>
</comment>
<evidence type="ECO:0000313" key="4">
    <source>
        <dbReference type="EMBL" id="MBP2189853.1"/>
    </source>
</evidence>
<sequence length="434" mass="45185">MRTRSRMHAMAVLAAIGAVTVAGCGTDIDDIEVGTGAGWPAAHHDGRNAGVTSVAGARKMALSWTRPVGGPIQEPVAIGPKGQMFLTTRTPNNCALLSLQMPTGRKRFCNQLGPNAISSPSVVDGAANVYTGDDGAVNSLNYLGQPRWRTPVSGVPVSVQFTGDGHLLTVTQSGQVDVLSRQTGARVVSTVQLLGEPDFLAHPGLTRPASGQGLEDCATGGPYCSVANISAVDAGSGRFYLTLWKPGSPTAALVAMRYHDNKIQREWSAEMLSGGSATSPTLSADGKTVYVGDNSNRLLAVDTADGRTKWVHNLEWAPRYGISVSDEGVIIPAGDNGYLVALRDKGETAEIVWERKDLVLRGTPVQTAGGIGYTTAAIGDGLNLITFDTTTGATEDSDPLPGAKGSTTGTSVGAEGEVVVATRIGEVFTFEPEH</sequence>
<dbReference type="EMBL" id="JAGGMR010000001">
    <property type="protein sequence ID" value="MBP2189853.1"/>
    <property type="molecule type" value="Genomic_DNA"/>
</dbReference>
<gene>
    <name evidence="4" type="ORF">BJ987_002754</name>
</gene>
<feature type="region of interest" description="Disordered" evidence="1">
    <location>
        <begin position="390"/>
        <end position="411"/>
    </location>
</feature>
<keyword evidence="5" id="KW-1185">Reference proteome</keyword>
<dbReference type="SMART" id="SM00564">
    <property type="entry name" value="PQQ"/>
    <property type="match status" value="2"/>
</dbReference>
<evidence type="ECO:0000259" key="3">
    <source>
        <dbReference type="Pfam" id="PF13360"/>
    </source>
</evidence>